<keyword evidence="5 6" id="KW-0472">Membrane</keyword>
<evidence type="ECO:0000256" key="3">
    <source>
        <dbReference type="ARBA" id="ARBA00022692"/>
    </source>
</evidence>
<organism evidence="7 8">
    <name type="scientific">Poecilia mexicana</name>
    <dbReference type="NCBI Taxonomy" id="48701"/>
    <lineage>
        <taxon>Eukaryota</taxon>
        <taxon>Metazoa</taxon>
        <taxon>Chordata</taxon>
        <taxon>Craniata</taxon>
        <taxon>Vertebrata</taxon>
        <taxon>Euteleostomi</taxon>
        <taxon>Actinopterygii</taxon>
        <taxon>Neopterygii</taxon>
        <taxon>Teleostei</taxon>
        <taxon>Neoteleostei</taxon>
        <taxon>Acanthomorphata</taxon>
        <taxon>Ovalentaria</taxon>
        <taxon>Atherinomorphae</taxon>
        <taxon>Cyprinodontiformes</taxon>
        <taxon>Poeciliidae</taxon>
        <taxon>Poeciliinae</taxon>
        <taxon>Poecilia</taxon>
    </lineage>
</organism>
<dbReference type="InterPro" id="IPR001614">
    <property type="entry name" value="Myelin_PLP"/>
</dbReference>
<name>A0A3B3Y037_9TELE</name>
<evidence type="ECO:0000256" key="2">
    <source>
        <dbReference type="ARBA" id="ARBA00010595"/>
    </source>
</evidence>
<feature type="transmembrane region" description="Helical" evidence="6">
    <location>
        <begin position="67"/>
        <end position="88"/>
    </location>
</feature>
<evidence type="ECO:0000256" key="6">
    <source>
        <dbReference type="SAM" id="Phobius"/>
    </source>
</evidence>
<feature type="transmembrane region" description="Helical" evidence="6">
    <location>
        <begin position="121"/>
        <end position="140"/>
    </location>
</feature>
<dbReference type="Pfam" id="PF01275">
    <property type="entry name" value="Myelin_PLP"/>
    <property type="match status" value="1"/>
</dbReference>
<dbReference type="PROSITE" id="PS00575">
    <property type="entry name" value="MYELIN_PLP_1"/>
    <property type="match status" value="1"/>
</dbReference>
<evidence type="ECO:0000256" key="4">
    <source>
        <dbReference type="ARBA" id="ARBA00022989"/>
    </source>
</evidence>
<evidence type="ECO:0000313" key="7">
    <source>
        <dbReference type="Ensembl" id="ENSPMEP00000020656.1"/>
    </source>
</evidence>
<comment type="similarity">
    <text evidence="2">Belongs to the myelin proteolipid protein family.</text>
</comment>
<feature type="transmembrane region" description="Helical" evidence="6">
    <location>
        <begin position="198"/>
        <end position="222"/>
    </location>
</feature>
<evidence type="ECO:0000256" key="1">
    <source>
        <dbReference type="ARBA" id="ARBA00004141"/>
    </source>
</evidence>
<evidence type="ECO:0000313" key="8">
    <source>
        <dbReference type="Proteomes" id="UP000261480"/>
    </source>
</evidence>
<sequence length="239" mass="26300">IGCFECCIKCLGGVPYASLVATILCFSGVALFCGCGHVALTGTVTILETFFSTVRTDHAMLTDIIQLMQYVIYGIASFFFLYGIILLAEGFYTTSAVKELHSEFKTTICGRCIRHFLENSPWLGVFGFSAVPVFLFYNIWATCNTMKSPMANITNLDSFCVDVRQYGIIPWNATPGKACGSSLITVCDSSEFYLSYHLYIVACAGAGATVIALLIYMMATTYNFAVLKFKSREDCCTKF</sequence>
<evidence type="ECO:0008006" key="9">
    <source>
        <dbReference type="Google" id="ProtNLM"/>
    </source>
</evidence>
<dbReference type="GO" id="GO:0022010">
    <property type="term" value="P:central nervous system myelination"/>
    <property type="evidence" value="ECO:0007669"/>
    <property type="project" value="TreeGrafter"/>
</dbReference>
<accession>A0A3B3Y037</accession>
<dbReference type="GO" id="GO:0019911">
    <property type="term" value="F:structural constituent of myelin sheath"/>
    <property type="evidence" value="ECO:0007669"/>
    <property type="project" value="TreeGrafter"/>
</dbReference>
<dbReference type="AlphaFoldDB" id="A0A3B3Y037"/>
<reference evidence="7" key="2">
    <citation type="submission" date="2025-09" db="UniProtKB">
        <authorList>
            <consortium name="Ensembl"/>
        </authorList>
    </citation>
    <scope>IDENTIFICATION</scope>
</reference>
<evidence type="ECO:0000256" key="5">
    <source>
        <dbReference type="ARBA" id="ARBA00023136"/>
    </source>
</evidence>
<feature type="transmembrane region" description="Helical" evidence="6">
    <location>
        <begin position="19"/>
        <end position="47"/>
    </location>
</feature>
<dbReference type="GO" id="GO:0061564">
    <property type="term" value="P:axon development"/>
    <property type="evidence" value="ECO:0007669"/>
    <property type="project" value="TreeGrafter"/>
</dbReference>
<keyword evidence="3 6" id="KW-0812">Transmembrane</keyword>
<reference evidence="7" key="1">
    <citation type="submission" date="2025-08" db="UniProtKB">
        <authorList>
            <consortium name="Ensembl"/>
        </authorList>
    </citation>
    <scope>IDENTIFICATION</scope>
</reference>
<dbReference type="Proteomes" id="UP000261480">
    <property type="component" value="Unplaced"/>
</dbReference>
<dbReference type="GO" id="GO:0043209">
    <property type="term" value="C:myelin sheath"/>
    <property type="evidence" value="ECO:0007669"/>
    <property type="project" value="TreeGrafter"/>
</dbReference>
<keyword evidence="4 6" id="KW-1133">Transmembrane helix</keyword>
<dbReference type="Ensembl" id="ENSPMET00000030331.1">
    <property type="protein sequence ID" value="ENSPMEP00000020656.1"/>
    <property type="gene ID" value="ENSPMEG00000023844.1"/>
</dbReference>
<dbReference type="PRINTS" id="PR00214">
    <property type="entry name" value="MYELINPLP"/>
</dbReference>
<dbReference type="PROSITE" id="PS01004">
    <property type="entry name" value="MYELIN_PLP_2"/>
    <property type="match status" value="1"/>
</dbReference>
<protein>
    <recommendedName>
        <fullName evidence="9">Glycoprotein M6Bb</fullName>
    </recommendedName>
</protein>
<dbReference type="SMART" id="SM00002">
    <property type="entry name" value="PLP"/>
    <property type="match status" value="1"/>
</dbReference>
<dbReference type="GO" id="GO:0005886">
    <property type="term" value="C:plasma membrane"/>
    <property type="evidence" value="ECO:0007669"/>
    <property type="project" value="TreeGrafter"/>
</dbReference>
<dbReference type="PANTHER" id="PTHR11683">
    <property type="entry name" value="MYELIN PROTEOLIPID"/>
    <property type="match status" value="1"/>
</dbReference>
<dbReference type="PANTHER" id="PTHR11683:SF10">
    <property type="entry name" value="NEURONAL MEMBRANE GLYCOPROTEIN M6-B"/>
    <property type="match status" value="1"/>
</dbReference>
<comment type="subcellular location">
    <subcellularLocation>
        <location evidence="1">Membrane</location>
        <topology evidence="1">Multi-pass membrane protein</topology>
    </subcellularLocation>
</comment>
<proteinExistence type="inferred from homology"/>
<keyword evidence="8" id="KW-1185">Reference proteome</keyword>
<dbReference type="InterPro" id="IPR018237">
    <property type="entry name" value="Myelin_PLP_CS"/>
</dbReference>